<gene>
    <name evidence="7" type="ORF">DFJ43DRAFT_1052567</name>
</gene>
<evidence type="ECO:0000256" key="1">
    <source>
        <dbReference type="ARBA" id="ARBA00004123"/>
    </source>
</evidence>
<comment type="subcellular location">
    <subcellularLocation>
        <location evidence="1">Nucleus</location>
    </subcellularLocation>
</comment>
<evidence type="ECO:0000313" key="7">
    <source>
        <dbReference type="EMBL" id="KAJ3736509.1"/>
    </source>
</evidence>
<evidence type="ECO:0000256" key="2">
    <source>
        <dbReference type="ARBA" id="ARBA00023125"/>
    </source>
</evidence>
<feature type="compositionally biased region" description="Basic residues" evidence="4">
    <location>
        <begin position="64"/>
        <end position="74"/>
    </location>
</feature>
<dbReference type="CDD" id="cd00167">
    <property type="entry name" value="SANT"/>
    <property type="match status" value="2"/>
</dbReference>
<dbReference type="InterPro" id="IPR001005">
    <property type="entry name" value="SANT/Myb"/>
</dbReference>
<dbReference type="AlphaFoldDB" id="A0AA38JJL2"/>
<accession>A0AA38JJL2</accession>
<dbReference type="GO" id="GO:0003700">
    <property type="term" value="F:DNA-binding transcription factor activity"/>
    <property type="evidence" value="ECO:0007669"/>
    <property type="project" value="TreeGrafter"/>
</dbReference>
<feature type="region of interest" description="Disordered" evidence="4">
    <location>
        <begin position="528"/>
        <end position="564"/>
    </location>
</feature>
<dbReference type="InterPro" id="IPR017930">
    <property type="entry name" value="Myb_dom"/>
</dbReference>
<feature type="domain" description="Myb-like" evidence="5">
    <location>
        <begin position="328"/>
        <end position="377"/>
    </location>
</feature>
<dbReference type="SMART" id="SM00717">
    <property type="entry name" value="SANT"/>
    <property type="match status" value="3"/>
</dbReference>
<dbReference type="Pfam" id="PF13921">
    <property type="entry name" value="Myb_DNA-bind_6"/>
    <property type="match status" value="1"/>
</dbReference>
<dbReference type="Proteomes" id="UP001176059">
    <property type="component" value="Unassembled WGS sequence"/>
</dbReference>
<keyword evidence="2" id="KW-0238">DNA-binding</keyword>
<dbReference type="InterPro" id="IPR051651">
    <property type="entry name" value="DMTF1_DNA-bind_reg"/>
</dbReference>
<feature type="compositionally biased region" description="Low complexity" evidence="4">
    <location>
        <begin position="1"/>
        <end position="13"/>
    </location>
</feature>
<reference evidence="7" key="2">
    <citation type="journal article" date="2023" name="Proc. Natl. Acad. Sci. U.S.A.">
        <title>A global phylogenomic analysis of the shiitake genus Lentinula.</title>
        <authorList>
            <person name="Sierra-Patev S."/>
            <person name="Min B."/>
            <person name="Naranjo-Ortiz M."/>
            <person name="Looney B."/>
            <person name="Konkel Z."/>
            <person name="Slot J.C."/>
            <person name="Sakamoto Y."/>
            <person name="Steenwyk J.L."/>
            <person name="Rokas A."/>
            <person name="Carro J."/>
            <person name="Camarero S."/>
            <person name="Ferreira P."/>
            <person name="Molpeceres G."/>
            <person name="Ruiz-Duenas F.J."/>
            <person name="Serrano A."/>
            <person name="Henrissat B."/>
            <person name="Drula E."/>
            <person name="Hughes K.W."/>
            <person name="Mata J.L."/>
            <person name="Ishikawa N.K."/>
            <person name="Vargas-Isla R."/>
            <person name="Ushijima S."/>
            <person name="Smith C.A."/>
            <person name="Donoghue J."/>
            <person name="Ahrendt S."/>
            <person name="Andreopoulos W."/>
            <person name="He G."/>
            <person name="LaButti K."/>
            <person name="Lipzen A."/>
            <person name="Ng V."/>
            <person name="Riley R."/>
            <person name="Sandor L."/>
            <person name="Barry K."/>
            <person name="Martinez A.T."/>
            <person name="Xiao Y."/>
            <person name="Gibbons J.G."/>
            <person name="Terashima K."/>
            <person name="Grigoriev I.V."/>
            <person name="Hibbett D."/>
        </authorList>
    </citation>
    <scope>NUCLEOTIDE SEQUENCE</scope>
    <source>
        <strain evidence="7">ET3784</strain>
    </source>
</reference>
<evidence type="ECO:0008006" key="9">
    <source>
        <dbReference type="Google" id="ProtNLM"/>
    </source>
</evidence>
<dbReference type="SUPFAM" id="SSF46689">
    <property type="entry name" value="Homeodomain-like"/>
    <property type="match status" value="2"/>
</dbReference>
<protein>
    <recommendedName>
        <fullName evidence="9">Nucleolar protein</fullName>
    </recommendedName>
</protein>
<dbReference type="PROSITE" id="PS50090">
    <property type="entry name" value="MYB_LIKE"/>
    <property type="match status" value="2"/>
</dbReference>
<dbReference type="GO" id="GO:0000976">
    <property type="term" value="F:transcription cis-regulatory region binding"/>
    <property type="evidence" value="ECO:0007669"/>
    <property type="project" value="TreeGrafter"/>
</dbReference>
<reference evidence="7" key="1">
    <citation type="submission" date="2022-08" db="EMBL/GenBank/DDBJ databases">
        <authorList>
            <consortium name="DOE Joint Genome Institute"/>
            <person name="Min B."/>
            <person name="Sierra-Patev S."/>
            <person name="Naranjo-Ortiz M."/>
            <person name="Looney B."/>
            <person name="Konkel Z."/>
            <person name="Slot J.C."/>
            <person name="Sakamoto Y."/>
            <person name="Steenwyk J.L."/>
            <person name="Rokas A."/>
            <person name="Carro J."/>
            <person name="Camarero S."/>
            <person name="Ferreira P."/>
            <person name="Molpeceres G."/>
            <person name="Ruiz-duenas F.J."/>
            <person name="Serrano A."/>
            <person name="Henrissat B."/>
            <person name="Drula E."/>
            <person name="Hughes K.W."/>
            <person name="Mata J.L."/>
            <person name="Ishikawa N.K."/>
            <person name="Vargas-Isla R."/>
            <person name="Ushijima S."/>
            <person name="Smith C.A."/>
            <person name="Ahrendt S."/>
            <person name="Andreopoulos W."/>
            <person name="He G."/>
            <person name="LaButti K."/>
            <person name="Lipzen A."/>
            <person name="Ng V."/>
            <person name="Riley R."/>
            <person name="Sandor L."/>
            <person name="Barry K."/>
            <person name="Martinez A.T."/>
            <person name="Xiao Y."/>
            <person name="Gibbons J.G."/>
            <person name="Terashima K."/>
            <person name="Hibbett D.S."/>
            <person name="Grigoriev I.V."/>
        </authorList>
    </citation>
    <scope>NUCLEOTIDE SEQUENCE</scope>
    <source>
        <strain evidence="7">ET3784</strain>
    </source>
</reference>
<evidence type="ECO:0000259" key="5">
    <source>
        <dbReference type="PROSITE" id="PS50090"/>
    </source>
</evidence>
<feature type="domain" description="HTH myb-type" evidence="6">
    <location>
        <begin position="328"/>
        <end position="381"/>
    </location>
</feature>
<evidence type="ECO:0000256" key="4">
    <source>
        <dbReference type="SAM" id="MobiDB-lite"/>
    </source>
</evidence>
<dbReference type="Gene3D" id="1.10.10.60">
    <property type="entry name" value="Homeodomain-like"/>
    <property type="match status" value="2"/>
</dbReference>
<dbReference type="GO" id="GO:0005634">
    <property type="term" value="C:nucleus"/>
    <property type="evidence" value="ECO:0007669"/>
    <property type="project" value="UniProtKB-SubCell"/>
</dbReference>
<evidence type="ECO:0000259" key="6">
    <source>
        <dbReference type="PROSITE" id="PS51294"/>
    </source>
</evidence>
<evidence type="ECO:0000256" key="3">
    <source>
        <dbReference type="ARBA" id="ARBA00023242"/>
    </source>
</evidence>
<keyword evidence="8" id="KW-1185">Reference proteome</keyword>
<comment type="caution">
    <text evidence="7">The sequence shown here is derived from an EMBL/GenBank/DDBJ whole genome shotgun (WGS) entry which is preliminary data.</text>
</comment>
<feature type="compositionally biased region" description="Acidic residues" evidence="4">
    <location>
        <begin position="550"/>
        <end position="564"/>
    </location>
</feature>
<dbReference type="InterPro" id="IPR009057">
    <property type="entry name" value="Homeodomain-like_sf"/>
</dbReference>
<feature type="region of interest" description="Disordered" evidence="4">
    <location>
        <begin position="1"/>
        <end position="89"/>
    </location>
</feature>
<dbReference type="EMBL" id="JANVFO010000005">
    <property type="protein sequence ID" value="KAJ3736509.1"/>
    <property type="molecule type" value="Genomic_DNA"/>
</dbReference>
<organism evidence="7 8">
    <name type="scientific">Lentinula guzmanii</name>
    <dbReference type="NCBI Taxonomy" id="2804957"/>
    <lineage>
        <taxon>Eukaryota</taxon>
        <taxon>Fungi</taxon>
        <taxon>Dikarya</taxon>
        <taxon>Basidiomycota</taxon>
        <taxon>Agaricomycotina</taxon>
        <taxon>Agaricomycetes</taxon>
        <taxon>Agaricomycetidae</taxon>
        <taxon>Agaricales</taxon>
        <taxon>Marasmiineae</taxon>
        <taxon>Omphalotaceae</taxon>
        <taxon>Lentinula</taxon>
    </lineage>
</organism>
<evidence type="ECO:0000313" key="8">
    <source>
        <dbReference type="Proteomes" id="UP001176059"/>
    </source>
</evidence>
<dbReference type="PANTHER" id="PTHR46380">
    <property type="entry name" value="CYCLIN-D-BINDING MYB-LIKE TRANSCRIPTION FACTOR 1"/>
    <property type="match status" value="1"/>
</dbReference>
<name>A0AA38JJL2_9AGAR</name>
<proteinExistence type="predicted"/>
<dbReference type="PANTHER" id="PTHR46380:SF2">
    <property type="entry name" value="CYCLIN-D-BINDING MYB-LIKE TRANSCRIPTION FACTOR 1"/>
    <property type="match status" value="1"/>
</dbReference>
<sequence>MPSVPSEPSSSSKSKGKKSKHDSSELAISGADTPVNAVKAKRKRTAVSGDVTVTEDQHSIETRPKKKKTKKQHQQHQLQPPQNDVVPQISPSDFLSAIIAAATAPSSDQQQPSAGSSFNSSAMQAADVLSGDISTEAVLRVLQDVDFSDIAQVLKVWQDPEQGPPATLSGLTLSNGPIGPDLISQVMYQAPPPVGQVPVSAGKILNTKPTETASGPTYEHEIIENYNTEEDAILLSTKWLSTSQLVKLSKSRALVYKKGKFSAIEEQQLNNAIERYVSAKQLTPDQLNEVIFPKEDKPKDNQFWSEITRAVPQRPIISVYHHVRRTRHPLKAQGKWLPAEDQKLKEAVAALGQYWEKVSLVVGRRAPDCRDRWRNHIVGRDIRVNGPWTQEEEEELTRIVEEMTVKKGGSLEDDVFWGTVSDQMGNRRNRQQCRIKWLDALSKRVKLNGTKPRWGNQDSYILVHKLDSLRVRDDTEIDWKTLADDDWNIWSAHVLQRRWLSMKRSVKGYEEMPFQELMEILKAKKANFDSTPNKVKQKSSKKYPSAETVDNSDEEKDQDEDQDD</sequence>
<dbReference type="Pfam" id="PF00249">
    <property type="entry name" value="Myb_DNA-binding"/>
    <property type="match status" value="1"/>
</dbReference>
<feature type="domain" description="Myb-like" evidence="5">
    <location>
        <begin position="380"/>
        <end position="441"/>
    </location>
</feature>
<dbReference type="PROSITE" id="PS51294">
    <property type="entry name" value="HTH_MYB"/>
    <property type="match status" value="1"/>
</dbReference>
<keyword evidence="3" id="KW-0539">Nucleus</keyword>